<feature type="chain" id="PRO_5045829672" evidence="6">
    <location>
        <begin position="21"/>
        <end position="318"/>
    </location>
</feature>
<comment type="subcellular location">
    <subcellularLocation>
        <location evidence="1">Cell envelope</location>
    </subcellularLocation>
</comment>
<evidence type="ECO:0000313" key="9">
    <source>
        <dbReference type="Proteomes" id="UP001500171"/>
    </source>
</evidence>
<feature type="signal peptide" evidence="6">
    <location>
        <begin position="1"/>
        <end position="20"/>
    </location>
</feature>
<proteinExistence type="inferred from homology"/>
<gene>
    <name evidence="8" type="ORF">GCM10023211_07200</name>
</gene>
<protein>
    <submittedName>
        <fullName evidence="8">Siderophore ABC transporter substrate-binding protein</fullName>
    </submittedName>
</protein>
<comment type="caution">
    <text evidence="8">The sequence shown here is derived from an EMBL/GenBank/DDBJ whole genome shotgun (WGS) entry which is preliminary data.</text>
</comment>
<dbReference type="InterPro" id="IPR033870">
    <property type="entry name" value="FatB"/>
</dbReference>
<reference evidence="9" key="1">
    <citation type="journal article" date="2019" name="Int. J. Syst. Evol. Microbiol.">
        <title>The Global Catalogue of Microorganisms (GCM) 10K type strain sequencing project: providing services to taxonomists for standard genome sequencing and annotation.</title>
        <authorList>
            <consortium name="The Broad Institute Genomics Platform"/>
            <consortium name="The Broad Institute Genome Sequencing Center for Infectious Disease"/>
            <person name="Wu L."/>
            <person name="Ma J."/>
        </authorList>
    </citation>
    <scope>NUCLEOTIDE SEQUENCE [LARGE SCALE GENOMIC DNA]</scope>
    <source>
        <strain evidence="9">JCM 18050</strain>
    </source>
</reference>
<keyword evidence="3" id="KW-0813">Transport</keyword>
<dbReference type="Pfam" id="PF01497">
    <property type="entry name" value="Peripla_BP_2"/>
    <property type="match status" value="1"/>
</dbReference>
<evidence type="ECO:0000256" key="1">
    <source>
        <dbReference type="ARBA" id="ARBA00004196"/>
    </source>
</evidence>
<dbReference type="Gene3D" id="3.40.50.1980">
    <property type="entry name" value="Nitrogenase molybdenum iron protein domain"/>
    <property type="match status" value="2"/>
</dbReference>
<evidence type="ECO:0000256" key="3">
    <source>
        <dbReference type="ARBA" id="ARBA00022448"/>
    </source>
</evidence>
<dbReference type="CDD" id="cd01140">
    <property type="entry name" value="FatB"/>
    <property type="match status" value="1"/>
</dbReference>
<comment type="similarity">
    <text evidence="2">Belongs to the bacterial solute-binding protein 8 family.</text>
</comment>
<dbReference type="PROSITE" id="PS50983">
    <property type="entry name" value="FE_B12_PBP"/>
    <property type="match status" value="1"/>
</dbReference>
<dbReference type="EMBL" id="BAABHY010000001">
    <property type="protein sequence ID" value="GAA5106857.1"/>
    <property type="molecule type" value="Genomic_DNA"/>
</dbReference>
<dbReference type="PANTHER" id="PTHR30532">
    <property type="entry name" value="IRON III DICITRATE-BINDING PERIPLASMIC PROTEIN"/>
    <property type="match status" value="1"/>
</dbReference>
<name>A0ABP9N1Y7_9GAMM</name>
<dbReference type="InterPro" id="IPR051313">
    <property type="entry name" value="Bact_iron-sidero_bind"/>
</dbReference>
<organism evidence="8 9">
    <name type="scientific">Orbus sasakiae</name>
    <dbReference type="NCBI Taxonomy" id="1078475"/>
    <lineage>
        <taxon>Bacteria</taxon>
        <taxon>Pseudomonadati</taxon>
        <taxon>Pseudomonadota</taxon>
        <taxon>Gammaproteobacteria</taxon>
        <taxon>Orbales</taxon>
        <taxon>Orbaceae</taxon>
        <taxon>Orbus</taxon>
    </lineage>
</organism>
<keyword evidence="4" id="KW-0406">Ion transport</keyword>
<feature type="domain" description="Fe/B12 periplasmic-binding" evidence="7">
    <location>
        <begin position="56"/>
        <end position="318"/>
    </location>
</feature>
<sequence>MSIKAVASAFSLVLALAVTGCDNNNKDAASNNASSTKTMTIEHQQGITVIPVDPQKVVVFNTATLDTMDALGIKITAVPQTSVHLPAFLSKYESSDYINAGGLFEPNYEALSNLKPDLIIAGGRANDAYDKLSEIAPTISLAVDNKDFVNSLSQRTEQLGEIFNKEALAKQLISEFKQKIATVKDKAANHGTAMVIMINGGKMSAYGPGSRFGFIYDELGFKPATSFAESGKHGNVVNAELLLSVNPDWLFVLDRDSAIGNNEAQSAKQVLDNSLMHKTKVWQNNQIVYLDSSAMYIAGGLQTYNQLLDQINQVLDQK</sequence>
<accession>A0ABP9N1Y7</accession>
<dbReference type="RefSeq" id="WP_345488904.1">
    <property type="nucleotide sequence ID" value="NZ_BAABHY010000001.1"/>
</dbReference>
<keyword evidence="4" id="KW-0410">Iron transport</keyword>
<evidence type="ECO:0000259" key="7">
    <source>
        <dbReference type="PROSITE" id="PS50983"/>
    </source>
</evidence>
<evidence type="ECO:0000256" key="5">
    <source>
        <dbReference type="ARBA" id="ARBA00022729"/>
    </source>
</evidence>
<dbReference type="InterPro" id="IPR002491">
    <property type="entry name" value="ABC_transptr_periplasmic_BD"/>
</dbReference>
<dbReference type="Proteomes" id="UP001500171">
    <property type="component" value="Unassembled WGS sequence"/>
</dbReference>
<evidence type="ECO:0000313" key="8">
    <source>
        <dbReference type="EMBL" id="GAA5106857.1"/>
    </source>
</evidence>
<keyword evidence="5 6" id="KW-0732">Signal</keyword>
<keyword evidence="4" id="KW-0408">Iron</keyword>
<dbReference type="SUPFAM" id="SSF53807">
    <property type="entry name" value="Helical backbone' metal receptor"/>
    <property type="match status" value="1"/>
</dbReference>
<keyword evidence="9" id="KW-1185">Reference proteome</keyword>
<evidence type="ECO:0000256" key="2">
    <source>
        <dbReference type="ARBA" id="ARBA00008814"/>
    </source>
</evidence>
<evidence type="ECO:0000256" key="4">
    <source>
        <dbReference type="ARBA" id="ARBA00022496"/>
    </source>
</evidence>
<evidence type="ECO:0000256" key="6">
    <source>
        <dbReference type="SAM" id="SignalP"/>
    </source>
</evidence>
<dbReference type="PROSITE" id="PS51257">
    <property type="entry name" value="PROKAR_LIPOPROTEIN"/>
    <property type="match status" value="1"/>
</dbReference>
<dbReference type="PANTHER" id="PTHR30532:SF28">
    <property type="entry name" value="PETROBACTIN-BINDING PROTEIN YCLQ"/>
    <property type="match status" value="1"/>
</dbReference>